<feature type="signal peptide" evidence="3">
    <location>
        <begin position="1"/>
        <end position="26"/>
    </location>
</feature>
<gene>
    <name evidence="6" type="ORF">FSP39_020343</name>
</gene>
<dbReference type="InterPro" id="IPR050780">
    <property type="entry name" value="Mucin_vWF_Thrombospondin_sf"/>
</dbReference>
<keyword evidence="3" id="KW-0732">Signal</keyword>
<dbReference type="AlphaFoldDB" id="A0AA88YXG1"/>
<dbReference type="SUPFAM" id="SSF57567">
    <property type="entry name" value="Serine protease inhibitors"/>
    <property type="match status" value="1"/>
</dbReference>
<protein>
    <submittedName>
        <fullName evidence="6">Uncharacterized protein</fullName>
    </submittedName>
</protein>
<evidence type="ECO:0000256" key="1">
    <source>
        <dbReference type="ARBA" id="ARBA00023157"/>
    </source>
</evidence>
<feature type="chain" id="PRO_5041671227" evidence="3">
    <location>
        <begin position="27"/>
        <end position="924"/>
    </location>
</feature>
<dbReference type="InterPro" id="IPR001846">
    <property type="entry name" value="VWF_type-D"/>
</dbReference>
<reference evidence="6" key="1">
    <citation type="submission" date="2019-08" db="EMBL/GenBank/DDBJ databases">
        <title>The improved chromosome-level genome for the pearl oyster Pinctada fucata martensii using PacBio sequencing and Hi-C.</title>
        <authorList>
            <person name="Zheng Z."/>
        </authorList>
    </citation>
    <scope>NUCLEOTIDE SEQUENCE</scope>
    <source>
        <strain evidence="6">ZZ-2019</strain>
        <tissue evidence="6">Adductor muscle</tissue>
    </source>
</reference>
<evidence type="ECO:0000313" key="7">
    <source>
        <dbReference type="Proteomes" id="UP001186944"/>
    </source>
</evidence>
<dbReference type="Gene3D" id="2.60.120.740">
    <property type="match status" value="1"/>
</dbReference>
<dbReference type="Pfam" id="PF00094">
    <property type="entry name" value="VWD"/>
    <property type="match status" value="2"/>
</dbReference>
<evidence type="ECO:0000259" key="5">
    <source>
        <dbReference type="PROSITE" id="PS51233"/>
    </source>
</evidence>
<dbReference type="GO" id="GO:0030246">
    <property type="term" value="F:carbohydrate binding"/>
    <property type="evidence" value="ECO:0007669"/>
    <property type="project" value="InterPro"/>
</dbReference>
<dbReference type="Pfam" id="PF02140">
    <property type="entry name" value="SUEL_Lectin"/>
    <property type="match status" value="1"/>
</dbReference>
<feature type="domain" description="VWFD" evidence="5">
    <location>
        <begin position="153"/>
        <end position="337"/>
    </location>
</feature>
<dbReference type="InterPro" id="IPR000922">
    <property type="entry name" value="Lectin_gal-bd_dom"/>
</dbReference>
<dbReference type="CDD" id="cd19941">
    <property type="entry name" value="TIL"/>
    <property type="match status" value="1"/>
</dbReference>
<evidence type="ECO:0000256" key="2">
    <source>
        <dbReference type="ARBA" id="ARBA00023180"/>
    </source>
</evidence>
<dbReference type="InterPro" id="IPR043159">
    <property type="entry name" value="Lectin_gal-bd_sf"/>
</dbReference>
<keyword evidence="2" id="KW-0325">Glycoprotein</keyword>
<dbReference type="PROSITE" id="PS51233">
    <property type="entry name" value="VWFD"/>
    <property type="match status" value="1"/>
</dbReference>
<evidence type="ECO:0000259" key="4">
    <source>
        <dbReference type="PROSITE" id="PS50228"/>
    </source>
</evidence>
<dbReference type="InterPro" id="IPR036084">
    <property type="entry name" value="Ser_inhib-like_sf"/>
</dbReference>
<dbReference type="PANTHER" id="PTHR11339">
    <property type="entry name" value="EXTRACELLULAR MATRIX GLYCOPROTEIN RELATED"/>
    <property type="match status" value="1"/>
</dbReference>
<dbReference type="SMART" id="SM00216">
    <property type="entry name" value="VWD"/>
    <property type="match status" value="1"/>
</dbReference>
<dbReference type="CDD" id="cd22827">
    <property type="entry name" value="Gal_Rha_Lectin_SUL-I-like"/>
    <property type="match status" value="1"/>
</dbReference>
<dbReference type="Gene3D" id="2.10.25.10">
    <property type="entry name" value="Laminin"/>
    <property type="match status" value="1"/>
</dbReference>
<dbReference type="InterPro" id="IPR002919">
    <property type="entry name" value="TIL_dom"/>
</dbReference>
<feature type="domain" description="SUEL-type lectin" evidence="4">
    <location>
        <begin position="32"/>
        <end position="119"/>
    </location>
</feature>
<sequence length="924" mass="102846">MGCLLLQCSSLAVFAIVVNILKPTLAVKSKLICEHTKETLSCPDGEKIAIIYANYGRKDSEPCPHSQRSDTNCVSANSLRILREDCQGKRSCQLEATNAKFGDPCVGTFKYLELRYECKKACAPSAEMTFNGGCRCKLGYFGDPYQEGCAKMCMCKARGDPHYETYDGKMIHFQGNCRYVMTRSTHPDCRLEVAVKNNHRSSRPVTITREVDFTYNGITLRLLPQRKLKVDGIETDPCNYVSSDGSISISCCGNVLRVVTNPCGSIVEWDGMHAVHVMIPKIYAEGDYFSGICGNCNGDPTDDMVTQFGRNVEGEENAYYKLGSSWQIEDTSDIKDQEVYDIYNLICTDEIIPLPPCARKTVLAAAATEKCGMTNPEVDGPFKECLNEANIKSKEYDDCVFDYCLFSEEKPELMQQSICNMHNDLRQMCNDMGYNITWRDRKCPTECGENQQWFNVLSGCQPTCRRPNPKRCKLPPSSGCGCKPGYVLGALGKCVDAETGCGCTDGDGKYYPINGNAISLPKKLDGNGNIVPGDFDDWRFYVFKAGKTHVKVVAKCGYTLFWDGKSSAVFMVSARFAPKMEGLCGDCNKKQDDFRTKEGVDVSKRGKRKHALVGDSYQVPDDSDAAHTCTKYTPDPKDCTASQLKMARSDEFCGPFTFSNGSEAFWECLVDIGMEREELYKSCIIDVCNNADDMKAAKQVACSALTNAIELCAELSDQVTIQLAKFCGVNSEETTCRNDQIMTFDTSCPSTCLSEDDESLEACTPMLECQCKDGMFEENGKCVPKCGQFVDGVYVPVGGSYMSDDCSRMHSVNNNGQLVSKQLQCDVTYKKCRNRNCIIVEKYLASDFNFTCKYIDDVLSINNPKFADYLGRIYPSELEVKETTEANNPASYLIIMLSCDTDGHMNTSLYDKRDDFSFSTKNLF</sequence>
<accession>A0AA88YXG1</accession>
<dbReference type="PROSITE" id="PS50228">
    <property type="entry name" value="SUEL_LECTIN"/>
    <property type="match status" value="1"/>
</dbReference>
<dbReference type="EMBL" id="VSWD01000001">
    <property type="protein sequence ID" value="KAK3108990.1"/>
    <property type="molecule type" value="Genomic_DNA"/>
</dbReference>
<keyword evidence="7" id="KW-1185">Reference proteome</keyword>
<proteinExistence type="predicted"/>
<dbReference type="Proteomes" id="UP001186944">
    <property type="component" value="Unassembled WGS sequence"/>
</dbReference>
<dbReference type="Pfam" id="PF01826">
    <property type="entry name" value="TIL"/>
    <property type="match status" value="1"/>
</dbReference>
<organism evidence="6 7">
    <name type="scientific">Pinctada imbricata</name>
    <name type="common">Atlantic pearl-oyster</name>
    <name type="synonym">Pinctada martensii</name>
    <dbReference type="NCBI Taxonomy" id="66713"/>
    <lineage>
        <taxon>Eukaryota</taxon>
        <taxon>Metazoa</taxon>
        <taxon>Spiralia</taxon>
        <taxon>Lophotrochozoa</taxon>
        <taxon>Mollusca</taxon>
        <taxon>Bivalvia</taxon>
        <taxon>Autobranchia</taxon>
        <taxon>Pteriomorphia</taxon>
        <taxon>Pterioida</taxon>
        <taxon>Pterioidea</taxon>
        <taxon>Pteriidae</taxon>
        <taxon>Pinctada</taxon>
    </lineage>
</organism>
<name>A0AA88YXG1_PINIB</name>
<dbReference type="PANTHER" id="PTHR11339:SF386">
    <property type="entry name" value="HEMOLECTIN, ISOFORM A"/>
    <property type="match status" value="1"/>
</dbReference>
<dbReference type="FunFam" id="2.60.120.740:FF:000001">
    <property type="entry name" value="Adhesion G protein-coupled receptor L2"/>
    <property type="match status" value="1"/>
</dbReference>
<evidence type="ECO:0000256" key="3">
    <source>
        <dbReference type="SAM" id="SignalP"/>
    </source>
</evidence>
<evidence type="ECO:0000313" key="6">
    <source>
        <dbReference type="EMBL" id="KAK3108990.1"/>
    </source>
</evidence>
<comment type="caution">
    <text evidence="6">The sequence shown here is derived from an EMBL/GenBank/DDBJ whole genome shotgun (WGS) entry which is preliminary data.</text>
</comment>
<keyword evidence="1" id="KW-1015">Disulfide bond</keyword>